<organism evidence="1 2">
    <name type="scientific">Apatococcus fuscideae</name>
    <dbReference type="NCBI Taxonomy" id="2026836"/>
    <lineage>
        <taxon>Eukaryota</taxon>
        <taxon>Viridiplantae</taxon>
        <taxon>Chlorophyta</taxon>
        <taxon>core chlorophytes</taxon>
        <taxon>Trebouxiophyceae</taxon>
        <taxon>Chlorellales</taxon>
        <taxon>Chlorellaceae</taxon>
        <taxon>Apatococcus</taxon>
    </lineage>
</organism>
<dbReference type="AlphaFoldDB" id="A0AAW1T1W7"/>
<name>A0AAW1T1W7_9CHLO</name>
<dbReference type="EMBL" id="JALJOV010000464">
    <property type="protein sequence ID" value="KAK9863500.1"/>
    <property type="molecule type" value="Genomic_DNA"/>
</dbReference>
<gene>
    <name evidence="1" type="ORF">WJX84_008014</name>
</gene>
<proteinExistence type="predicted"/>
<reference evidence="1 2" key="1">
    <citation type="journal article" date="2024" name="Nat. Commun.">
        <title>Phylogenomics reveals the evolutionary origins of lichenization in chlorophyte algae.</title>
        <authorList>
            <person name="Puginier C."/>
            <person name="Libourel C."/>
            <person name="Otte J."/>
            <person name="Skaloud P."/>
            <person name="Haon M."/>
            <person name="Grisel S."/>
            <person name="Petersen M."/>
            <person name="Berrin J.G."/>
            <person name="Delaux P.M."/>
            <person name="Dal Grande F."/>
            <person name="Keller J."/>
        </authorList>
    </citation>
    <scope>NUCLEOTIDE SEQUENCE [LARGE SCALE GENOMIC DNA]</scope>
    <source>
        <strain evidence="1 2">SAG 2523</strain>
    </source>
</reference>
<evidence type="ECO:0000313" key="2">
    <source>
        <dbReference type="Proteomes" id="UP001485043"/>
    </source>
</evidence>
<dbReference type="Proteomes" id="UP001485043">
    <property type="component" value="Unassembled WGS sequence"/>
</dbReference>
<keyword evidence="2" id="KW-1185">Reference proteome</keyword>
<sequence length="105" mass="11482">MPQHSRLVLDNRKAVNIKQVSTEQPSGRAWSASPMGCGQGKLNCCCFSCHSQEDYCRCTVCYCCTCSTGTKDTPVLTETYTTRPQASVPVQQPVYSSVVQPVQQG</sequence>
<protein>
    <submittedName>
        <fullName evidence="1">Uncharacterized protein</fullName>
    </submittedName>
</protein>
<accession>A0AAW1T1W7</accession>
<evidence type="ECO:0000313" key="1">
    <source>
        <dbReference type="EMBL" id="KAK9863500.1"/>
    </source>
</evidence>
<comment type="caution">
    <text evidence="1">The sequence shown here is derived from an EMBL/GenBank/DDBJ whole genome shotgun (WGS) entry which is preliminary data.</text>
</comment>